<reference evidence="2 3" key="1">
    <citation type="submission" date="2020-08" db="EMBL/GenBank/DDBJ databases">
        <title>Genome public.</title>
        <authorList>
            <person name="Liu C."/>
            <person name="Sun Q."/>
        </authorList>
    </citation>
    <scope>NUCLEOTIDE SEQUENCE [LARGE SCALE GENOMIC DNA]</scope>
    <source>
        <strain evidence="2 3">New-38</strain>
    </source>
</reference>
<keyword evidence="1" id="KW-0560">Oxidoreductase</keyword>
<protein>
    <submittedName>
        <fullName evidence="2">(2Fe-2S)-binding protein</fullName>
    </submittedName>
</protein>
<keyword evidence="3" id="KW-1185">Reference proteome</keyword>
<dbReference type="Gene3D" id="3.10.20.440">
    <property type="entry name" value="2Fe-2S iron-sulphur cluster binding domain, sarcosine oxidase, alpha subunit, N-terminal domain"/>
    <property type="match status" value="1"/>
</dbReference>
<evidence type="ECO:0000256" key="1">
    <source>
        <dbReference type="ARBA" id="ARBA00023002"/>
    </source>
</evidence>
<organism evidence="2 3">
    <name type="scientific">Pseudoflavonifractor hominis</name>
    <dbReference type="NCBI Taxonomy" id="2763059"/>
    <lineage>
        <taxon>Bacteria</taxon>
        <taxon>Bacillati</taxon>
        <taxon>Bacillota</taxon>
        <taxon>Clostridia</taxon>
        <taxon>Eubacteriales</taxon>
        <taxon>Oscillospiraceae</taxon>
        <taxon>Pseudoflavonifractor</taxon>
    </lineage>
</organism>
<dbReference type="Pfam" id="PF13510">
    <property type="entry name" value="Fer2_4"/>
    <property type="match status" value="1"/>
</dbReference>
<sequence length="105" mass="11227">MSQHIEEHPIVDYPSRTPATFSFDGRTLTGLAGQPIAAALLDNGISVFRHTHKTGQPRSLFCGIGQCNDCVVVVNGKPNVRSCTTPLEEGMVIETQHGLGKVGVL</sequence>
<evidence type="ECO:0000313" key="2">
    <source>
        <dbReference type="EMBL" id="MBC5731539.1"/>
    </source>
</evidence>
<dbReference type="InterPro" id="IPR036010">
    <property type="entry name" value="2Fe-2S_ferredoxin-like_sf"/>
</dbReference>
<comment type="caution">
    <text evidence="2">The sequence shown here is derived from an EMBL/GenBank/DDBJ whole genome shotgun (WGS) entry which is preliminary data.</text>
</comment>
<proteinExistence type="predicted"/>
<dbReference type="SUPFAM" id="SSF54292">
    <property type="entry name" value="2Fe-2S ferredoxin-like"/>
    <property type="match status" value="1"/>
</dbReference>
<dbReference type="InterPro" id="IPR042204">
    <property type="entry name" value="2Fe-2S-bd_N"/>
</dbReference>
<gene>
    <name evidence="2" type="ORF">H8S34_11985</name>
</gene>
<dbReference type="EMBL" id="JACOPR010000008">
    <property type="protein sequence ID" value="MBC5731539.1"/>
    <property type="molecule type" value="Genomic_DNA"/>
</dbReference>
<accession>A0ABR7HVK9</accession>
<dbReference type="Proteomes" id="UP000660021">
    <property type="component" value="Unassembled WGS sequence"/>
</dbReference>
<name>A0ABR7HVK9_9FIRM</name>
<dbReference type="RefSeq" id="WP_186964095.1">
    <property type="nucleotide sequence ID" value="NZ_JACOPR010000008.1"/>
</dbReference>
<evidence type="ECO:0000313" key="3">
    <source>
        <dbReference type="Proteomes" id="UP000660021"/>
    </source>
</evidence>